<sequence length="566" mass="64000">MGLRTLVAVSASLLVLAGVASADPRYARPGDHEPLQQRWQRPDRLARRVCYYESWAVYRPGDGVYEVEDIPADLCTDLIYSFCGLSNVTWEVMVLDPEVDIDQGAYQRFVALKEKFPNMKTHIAVGGWAEGGKKYSQMVSMKERRDTFINSVVKLLTDYGFDGFDLDWEYPGATDRGGTFADKDNFLYLVQELREAFDTVGKGWELTCAVPVAKFRLQEGYHVPELCSLLDAIHMMTYDLRGNWVGFADVHSMLYQRPGLDQWSYEKLNVNDGALLWEEFGCPRDKLVVGTPFYGRTYTLGDPNNNDLHAPIKAWVGGGNPGPYTNATGTLAYFEICSSMMVQDSAWVDRYDVDFALVTWYQVKFSSPPPGDQWVGYEDPASLKIKMDYIRDMGFLGAMTWAIDQDDYKEWCGQGKNPMMQDPNAPTTTLGPMDCSVADYWPHADCDKYYWCYDGVPHEETCPPGLVWNQPTHNCDWPANVDTSNCNMPPLDRVPSGSKEDKRPPPNMLAFNHVLASERKDVDDLIRLEKLKDSKQHGVHSKGARESPKAKKAVPPLVKKMNKKTP</sequence>
<evidence type="ECO:0000256" key="1">
    <source>
        <dbReference type="ARBA" id="ARBA00009121"/>
    </source>
</evidence>
<dbReference type="InterPro" id="IPR036508">
    <property type="entry name" value="Chitin-bd_dom_sf"/>
</dbReference>
<evidence type="ECO:0000313" key="12">
    <source>
        <dbReference type="Proteomes" id="UP000283509"/>
    </source>
</evidence>
<dbReference type="InterPro" id="IPR050314">
    <property type="entry name" value="Glycosyl_Hydrlase_18"/>
</dbReference>
<dbReference type="GO" id="GO:0006032">
    <property type="term" value="P:chitin catabolic process"/>
    <property type="evidence" value="ECO:0007669"/>
    <property type="project" value="TreeGrafter"/>
</dbReference>
<keyword evidence="4" id="KW-1015">Disulfide bond</keyword>
<dbReference type="InterPro" id="IPR011583">
    <property type="entry name" value="Chitinase_II/V-like_cat"/>
</dbReference>
<dbReference type="GO" id="GO:0004568">
    <property type="term" value="F:chitinase activity"/>
    <property type="evidence" value="ECO:0007669"/>
    <property type="project" value="TreeGrafter"/>
</dbReference>
<dbReference type="InterPro" id="IPR001223">
    <property type="entry name" value="Glyco_hydro18_cat"/>
</dbReference>
<dbReference type="OrthoDB" id="73875at2759"/>
<dbReference type="FunFam" id="3.10.50.10:FF:000001">
    <property type="entry name" value="Chitinase 3-like 1"/>
    <property type="match status" value="1"/>
</dbReference>
<comment type="caution">
    <text evidence="11">The sequence shown here is derived from an EMBL/GenBank/DDBJ whole genome shotgun (WGS) entry which is preliminary data.</text>
</comment>
<feature type="region of interest" description="Disordered" evidence="7">
    <location>
        <begin position="530"/>
        <end position="566"/>
    </location>
</feature>
<dbReference type="SMART" id="SM00494">
    <property type="entry name" value="ChtBD2"/>
    <property type="match status" value="1"/>
</dbReference>
<dbReference type="Gene3D" id="3.10.50.10">
    <property type="match status" value="1"/>
</dbReference>
<dbReference type="InterPro" id="IPR001579">
    <property type="entry name" value="Glyco_hydro_18_chit_AS"/>
</dbReference>
<evidence type="ECO:0000256" key="4">
    <source>
        <dbReference type="ARBA" id="ARBA00023157"/>
    </source>
</evidence>
<evidence type="ECO:0000259" key="9">
    <source>
        <dbReference type="PROSITE" id="PS50940"/>
    </source>
</evidence>
<dbReference type="SMART" id="SM00636">
    <property type="entry name" value="Glyco_18"/>
    <property type="match status" value="1"/>
</dbReference>
<dbReference type="Pfam" id="PF00704">
    <property type="entry name" value="Glyco_hydro_18"/>
    <property type="match status" value="1"/>
</dbReference>
<evidence type="ECO:0000256" key="8">
    <source>
        <dbReference type="SAM" id="SignalP"/>
    </source>
</evidence>
<evidence type="ECO:0000259" key="10">
    <source>
        <dbReference type="PROSITE" id="PS51910"/>
    </source>
</evidence>
<protein>
    <submittedName>
        <fullName evidence="11">Chitinase 1</fullName>
    </submittedName>
</protein>
<proteinExistence type="inferred from homology"/>
<keyword evidence="5 6" id="KW-0326">Glycosidase</keyword>
<organism evidence="11 12">
    <name type="scientific">Penaeus vannamei</name>
    <name type="common">Whiteleg shrimp</name>
    <name type="synonym">Litopenaeus vannamei</name>
    <dbReference type="NCBI Taxonomy" id="6689"/>
    <lineage>
        <taxon>Eukaryota</taxon>
        <taxon>Metazoa</taxon>
        <taxon>Ecdysozoa</taxon>
        <taxon>Arthropoda</taxon>
        <taxon>Crustacea</taxon>
        <taxon>Multicrustacea</taxon>
        <taxon>Malacostraca</taxon>
        <taxon>Eumalacostraca</taxon>
        <taxon>Eucarida</taxon>
        <taxon>Decapoda</taxon>
        <taxon>Dendrobranchiata</taxon>
        <taxon>Penaeoidea</taxon>
        <taxon>Penaeidae</taxon>
        <taxon>Penaeus</taxon>
    </lineage>
</organism>
<dbReference type="GO" id="GO:0005975">
    <property type="term" value="P:carbohydrate metabolic process"/>
    <property type="evidence" value="ECO:0007669"/>
    <property type="project" value="InterPro"/>
</dbReference>
<dbReference type="PANTHER" id="PTHR11177:SF144">
    <property type="entry name" value="CHITINASE 5"/>
    <property type="match status" value="1"/>
</dbReference>
<dbReference type="PANTHER" id="PTHR11177">
    <property type="entry name" value="CHITINASE"/>
    <property type="match status" value="1"/>
</dbReference>
<reference evidence="11 12" key="1">
    <citation type="submission" date="2018-04" db="EMBL/GenBank/DDBJ databases">
        <authorList>
            <person name="Zhang X."/>
            <person name="Yuan J."/>
            <person name="Li F."/>
            <person name="Xiang J."/>
        </authorList>
    </citation>
    <scope>NUCLEOTIDE SEQUENCE [LARGE SCALE GENOMIC DNA]</scope>
    <source>
        <tissue evidence="11">Muscle</tissue>
    </source>
</reference>
<reference evidence="11 12" key="2">
    <citation type="submission" date="2019-01" db="EMBL/GenBank/DDBJ databases">
        <title>The decoding of complex shrimp genome reveals the adaptation for benthos swimmer, frequently molting mechanism and breeding impact on genome.</title>
        <authorList>
            <person name="Sun Y."/>
            <person name="Gao Y."/>
            <person name="Yu Y."/>
        </authorList>
    </citation>
    <scope>NUCLEOTIDE SEQUENCE [LARGE SCALE GENOMIC DNA]</scope>
    <source>
        <tissue evidence="11">Muscle</tissue>
    </source>
</reference>
<dbReference type="InterPro" id="IPR017853">
    <property type="entry name" value="GH"/>
</dbReference>
<dbReference type="Proteomes" id="UP000283509">
    <property type="component" value="Unassembled WGS sequence"/>
</dbReference>
<keyword evidence="8" id="KW-0732">Signal</keyword>
<dbReference type="Pfam" id="PF01607">
    <property type="entry name" value="CBM_14"/>
    <property type="match status" value="1"/>
</dbReference>
<dbReference type="GO" id="GO:0008061">
    <property type="term" value="F:chitin binding"/>
    <property type="evidence" value="ECO:0007669"/>
    <property type="project" value="UniProtKB-KW"/>
</dbReference>
<dbReference type="PROSITE" id="PS51910">
    <property type="entry name" value="GH18_2"/>
    <property type="match status" value="1"/>
</dbReference>
<feature type="domain" description="GH18" evidence="10">
    <location>
        <begin position="46"/>
        <end position="430"/>
    </location>
</feature>
<dbReference type="Gene3D" id="3.20.20.80">
    <property type="entry name" value="Glycosidases"/>
    <property type="match status" value="1"/>
</dbReference>
<name>A0A3R7MAG0_PENVA</name>
<gene>
    <name evidence="11" type="ORF">C7M84_004890</name>
</gene>
<keyword evidence="3 6" id="KW-0378">Hydrolase</keyword>
<keyword evidence="2" id="KW-0147">Chitin-binding</keyword>
<evidence type="ECO:0000256" key="3">
    <source>
        <dbReference type="ARBA" id="ARBA00022801"/>
    </source>
</evidence>
<dbReference type="SUPFAM" id="SSF54556">
    <property type="entry name" value="Chitinase insertion domain"/>
    <property type="match status" value="1"/>
</dbReference>
<dbReference type="InterPro" id="IPR029070">
    <property type="entry name" value="Chitinase_insertion_sf"/>
</dbReference>
<dbReference type="GO" id="GO:0005576">
    <property type="term" value="C:extracellular region"/>
    <property type="evidence" value="ECO:0007669"/>
    <property type="project" value="InterPro"/>
</dbReference>
<evidence type="ECO:0000256" key="6">
    <source>
        <dbReference type="RuleBase" id="RU000489"/>
    </source>
</evidence>
<comment type="similarity">
    <text evidence="1">Belongs to the glycosyl hydrolase 18 family. Chitinase class II subfamily.</text>
</comment>
<keyword evidence="12" id="KW-1185">Reference proteome</keyword>
<dbReference type="SUPFAM" id="SSF57625">
    <property type="entry name" value="Invertebrate chitin-binding proteins"/>
    <property type="match status" value="1"/>
</dbReference>
<dbReference type="AlphaFoldDB" id="A0A3R7MAG0"/>
<dbReference type="STRING" id="6689.A0A3R7MAG0"/>
<dbReference type="InterPro" id="IPR002557">
    <property type="entry name" value="Chitin-bd_dom"/>
</dbReference>
<evidence type="ECO:0000256" key="5">
    <source>
        <dbReference type="ARBA" id="ARBA00023295"/>
    </source>
</evidence>
<feature type="domain" description="Chitin-binding type-2" evidence="9">
    <location>
        <begin position="432"/>
        <end position="488"/>
    </location>
</feature>
<evidence type="ECO:0000313" key="11">
    <source>
        <dbReference type="EMBL" id="ROT76522.1"/>
    </source>
</evidence>
<evidence type="ECO:0000256" key="2">
    <source>
        <dbReference type="ARBA" id="ARBA00022669"/>
    </source>
</evidence>
<feature type="chain" id="PRO_5018571189" evidence="8">
    <location>
        <begin position="23"/>
        <end position="566"/>
    </location>
</feature>
<feature type="signal peptide" evidence="8">
    <location>
        <begin position="1"/>
        <end position="22"/>
    </location>
</feature>
<dbReference type="PROSITE" id="PS01095">
    <property type="entry name" value="GH18_1"/>
    <property type="match status" value="1"/>
</dbReference>
<dbReference type="PROSITE" id="PS50940">
    <property type="entry name" value="CHIT_BIND_II"/>
    <property type="match status" value="1"/>
</dbReference>
<dbReference type="SUPFAM" id="SSF51445">
    <property type="entry name" value="(Trans)glycosidases"/>
    <property type="match status" value="1"/>
</dbReference>
<evidence type="ECO:0000256" key="7">
    <source>
        <dbReference type="SAM" id="MobiDB-lite"/>
    </source>
</evidence>
<accession>A0A3R7MAG0</accession>
<dbReference type="FunFam" id="3.20.20.80:FF:000144">
    <property type="entry name" value="Chitinase"/>
    <property type="match status" value="1"/>
</dbReference>
<dbReference type="Gene3D" id="2.170.140.10">
    <property type="entry name" value="Chitin binding domain"/>
    <property type="match status" value="1"/>
</dbReference>
<dbReference type="EMBL" id="QCYY01001648">
    <property type="protein sequence ID" value="ROT76522.1"/>
    <property type="molecule type" value="Genomic_DNA"/>
</dbReference>